<protein>
    <submittedName>
        <fullName evidence="1">Uncharacterized protein</fullName>
    </submittedName>
</protein>
<proteinExistence type="predicted"/>
<accession>A0A0B6YKY6</accession>
<sequence>GSNDNAFVVSSDVGSSVELQGCKCVDSKEDGGVHGAVENQGLKLLLSLLEDETLDGDCWYVYR</sequence>
<evidence type="ECO:0000313" key="1">
    <source>
        <dbReference type="EMBL" id="CEK56878.1"/>
    </source>
</evidence>
<gene>
    <name evidence="1" type="primary">ORF28738</name>
</gene>
<name>A0A0B6YKY6_9EUPU</name>
<dbReference type="AlphaFoldDB" id="A0A0B6YKY6"/>
<feature type="non-terminal residue" evidence="1">
    <location>
        <position position="1"/>
    </location>
</feature>
<reference evidence="1" key="1">
    <citation type="submission" date="2014-12" db="EMBL/GenBank/DDBJ databases">
        <title>Insight into the proteome of Arion vulgaris.</title>
        <authorList>
            <person name="Aradska J."/>
            <person name="Bulat T."/>
            <person name="Smidak R."/>
            <person name="Sarate P."/>
            <person name="Gangsoo J."/>
            <person name="Sialana F."/>
            <person name="Bilban M."/>
            <person name="Lubec G."/>
        </authorList>
    </citation>
    <scope>NUCLEOTIDE SEQUENCE</scope>
    <source>
        <tissue evidence="1">Skin</tissue>
    </source>
</reference>
<organism evidence="1">
    <name type="scientific">Arion vulgaris</name>
    <dbReference type="NCBI Taxonomy" id="1028688"/>
    <lineage>
        <taxon>Eukaryota</taxon>
        <taxon>Metazoa</taxon>
        <taxon>Spiralia</taxon>
        <taxon>Lophotrochozoa</taxon>
        <taxon>Mollusca</taxon>
        <taxon>Gastropoda</taxon>
        <taxon>Heterobranchia</taxon>
        <taxon>Euthyneura</taxon>
        <taxon>Panpulmonata</taxon>
        <taxon>Eupulmonata</taxon>
        <taxon>Stylommatophora</taxon>
        <taxon>Helicina</taxon>
        <taxon>Arionoidea</taxon>
        <taxon>Arionidae</taxon>
        <taxon>Arion</taxon>
    </lineage>
</organism>
<dbReference type="EMBL" id="HACG01010013">
    <property type="protein sequence ID" value="CEK56878.1"/>
    <property type="molecule type" value="Transcribed_RNA"/>
</dbReference>